<dbReference type="EMBL" id="PYXZ01000003">
    <property type="protein sequence ID" value="PUA81426.1"/>
    <property type="molecule type" value="Genomic_DNA"/>
</dbReference>
<name>A0A2R7YZH6_9ACTN</name>
<dbReference type="InterPro" id="IPR052716">
    <property type="entry name" value="MOSC_domain"/>
</dbReference>
<gene>
    <name evidence="2" type="ORF">C7S10_09420</name>
</gene>
<feature type="domain" description="MOSC" evidence="1">
    <location>
        <begin position="16"/>
        <end position="142"/>
    </location>
</feature>
<dbReference type="AlphaFoldDB" id="A0A2R7YZH6"/>
<evidence type="ECO:0000259" key="1">
    <source>
        <dbReference type="PROSITE" id="PS51340"/>
    </source>
</evidence>
<dbReference type="PANTHER" id="PTHR36930">
    <property type="entry name" value="METAL-SULFUR CLUSTER BIOSYNTHESIS PROTEINS YUAD-RELATED"/>
    <property type="match status" value="1"/>
</dbReference>
<proteinExistence type="predicted"/>
<dbReference type="InterPro" id="IPR011037">
    <property type="entry name" value="Pyrv_Knase-like_insert_dom_sf"/>
</dbReference>
<accession>A0A2R7YZH6</accession>
<dbReference type="GO" id="GO:0030170">
    <property type="term" value="F:pyridoxal phosphate binding"/>
    <property type="evidence" value="ECO:0007669"/>
    <property type="project" value="InterPro"/>
</dbReference>
<evidence type="ECO:0000313" key="3">
    <source>
        <dbReference type="Proteomes" id="UP000244867"/>
    </source>
</evidence>
<organism evidence="2 3">
    <name type="scientific">Nocardioides currus</name>
    <dbReference type="NCBI Taxonomy" id="2133958"/>
    <lineage>
        <taxon>Bacteria</taxon>
        <taxon>Bacillati</taxon>
        <taxon>Actinomycetota</taxon>
        <taxon>Actinomycetes</taxon>
        <taxon>Propionibacteriales</taxon>
        <taxon>Nocardioidaceae</taxon>
        <taxon>Nocardioides</taxon>
    </lineage>
</organism>
<keyword evidence="3" id="KW-1185">Reference proteome</keyword>
<reference evidence="2 3" key="1">
    <citation type="submission" date="2018-03" db="EMBL/GenBank/DDBJ databases">
        <authorList>
            <person name="Keele B.F."/>
        </authorList>
    </citation>
    <scope>NUCLEOTIDE SEQUENCE [LARGE SCALE GENOMIC DNA]</scope>
    <source>
        <strain evidence="2 3">IB-3</strain>
    </source>
</reference>
<dbReference type="InterPro" id="IPR005302">
    <property type="entry name" value="MoCF_Sase_C"/>
</dbReference>
<dbReference type="PROSITE" id="PS51340">
    <property type="entry name" value="MOSC"/>
    <property type="match status" value="1"/>
</dbReference>
<dbReference type="Pfam" id="PF03473">
    <property type="entry name" value="MOSC"/>
    <property type="match status" value="1"/>
</dbReference>
<dbReference type="SUPFAM" id="SSF50800">
    <property type="entry name" value="PK beta-barrel domain-like"/>
    <property type="match status" value="1"/>
</dbReference>
<dbReference type="Proteomes" id="UP000244867">
    <property type="component" value="Unassembled WGS sequence"/>
</dbReference>
<dbReference type="PANTHER" id="PTHR36930:SF1">
    <property type="entry name" value="MOSC DOMAIN-CONTAINING PROTEIN"/>
    <property type="match status" value="1"/>
</dbReference>
<dbReference type="GO" id="GO:0030151">
    <property type="term" value="F:molybdenum ion binding"/>
    <property type="evidence" value="ECO:0007669"/>
    <property type="project" value="InterPro"/>
</dbReference>
<protein>
    <submittedName>
        <fullName evidence="2">Sulfurase</fullName>
    </submittedName>
</protein>
<sequence>MHVASIHIAKATRLPMRAVEVVEAEAGRGLVGDRYHGTRHRHVTVQSATSLAEAAEVFGRDVPAELTRRNITISDGVVPRDPGSRIRVGDVLLEAVRVAAPCKLLDDTIGRGAQEALRRRAGTVFRVLGSGTIRVGDAVDLAVPPG</sequence>
<dbReference type="Gene3D" id="2.40.33.20">
    <property type="entry name" value="PK beta-barrel domain-like"/>
    <property type="match status" value="1"/>
</dbReference>
<evidence type="ECO:0000313" key="2">
    <source>
        <dbReference type="EMBL" id="PUA81426.1"/>
    </source>
</evidence>
<comment type="caution">
    <text evidence="2">The sequence shown here is derived from an EMBL/GenBank/DDBJ whole genome shotgun (WGS) entry which is preliminary data.</text>
</comment>
<dbReference type="OrthoDB" id="192945at2"/>
<dbReference type="GO" id="GO:0003824">
    <property type="term" value="F:catalytic activity"/>
    <property type="evidence" value="ECO:0007669"/>
    <property type="project" value="InterPro"/>
</dbReference>